<dbReference type="EC" id="3.1.1.-" evidence="6"/>
<evidence type="ECO:0000259" key="7">
    <source>
        <dbReference type="Pfam" id="PF00135"/>
    </source>
</evidence>
<accession>A0ABM3MJN1</accession>
<organism evidence="8 9">
    <name type="scientific">Galleria mellonella</name>
    <name type="common">Greater wax moth</name>
    <dbReference type="NCBI Taxonomy" id="7137"/>
    <lineage>
        <taxon>Eukaryota</taxon>
        <taxon>Metazoa</taxon>
        <taxon>Ecdysozoa</taxon>
        <taxon>Arthropoda</taxon>
        <taxon>Hexapoda</taxon>
        <taxon>Insecta</taxon>
        <taxon>Pterygota</taxon>
        <taxon>Neoptera</taxon>
        <taxon>Endopterygota</taxon>
        <taxon>Lepidoptera</taxon>
        <taxon>Glossata</taxon>
        <taxon>Ditrysia</taxon>
        <taxon>Pyraloidea</taxon>
        <taxon>Pyralidae</taxon>
        <taxon>Galleriinae</taxon>
        <taxon>Galleria</taxon>
    </lineage>
</organism>
<dbReference type="PANTHER" id="PTHR43142">
    <property type="entry name" value="CARBOXYLIC ESTER HYDROLASE"/>
    <property type="match status" value="1"/>
</dbReference>
<evidence type="ECO:0000313" key="8">
    <source>
        <dbReference type="Proteomes" id="UP001652740"/>
    </source>
</evidence>
<keyword evidence="4" id="KW-1015">Disulfide bond</keyword>
<dbReference type="Proteomes" id="UP001652740">
    <property type="component" value="Unplaced"/>
</dbReference>
<evidence type="ECO:0000256" key="2">
    <source>
        <dbReference type="ARBA" id="ARBA00022487"/>
    </source>
</evidence>
<comment type="similarity">
    <text evidence="1 6">Belongs to the type-B carboxylesterase/lipase family.</text>
</comment>
<dbReference type="PANTHER" id="PTHR43142:SF1">
    <property type="entry name" value="CARBOXYLIC ESTER HYDROLASE"/>
    <property type="match status" value="1"/>
</dbReference>
<keyword evidence="8" id="KW-1185">Reference proteome</keyword>
<reference evidence="9" key="1">
    <citation type="submission" date="2025-08" db="UniProtKB">
        <authorList>
            <consortium name="RefSeq"/>
        </authorList>
    </citation>
    <scope>IDENTIFICATION</scope>
    <source>
        <tissue evidence="9">Whole larvae</tissue>
    </source>
</reference>
<proteinExistence type="inferred from homology"/>
<keyword evidence="3 6" id="KW-0378">Hydrolase</keyword>
<dbReference type="SUPFAM" id="SSF53474">
    <property type="entry name" value="alpha/beta-Hydrolases"/>
    <property type="match status" value="1"/>
</dbReference>
<keyword evidence="2" id="KW-0719">Serine esterase</keyword>
<dbReference type="InterPro" id="IPR002018">
    <property type="entry name" value="CarbesteraseB"/>
</dbReference>
<evidence type="ECO:0000256" key="1">
    <source>
        <dbReference type="ARBA" id="ARBA00005964"/>
    </source>
</evidence>
<dbReference type="InterPro" id="IPR029058">
    <property type="entry name" value="AB_hydrolase_fold"/>
</dbReference>
<dbReference type="RefSeq" id="XP_052751587.1">
    <property type="nucleotide sequence ID" value="XM_052895627.1"/>
</dbReference>
<dbReference type="PROSITE" id="PS00122">
    <property type="entry name" value="CARBOXYLESTERASE_B_1"/>
    <property type="match status" value="1"/>
</dbReference>
<evidence type="ECO:0000256" key="5">
    <source>
        <dbReference type="ARBA" id="ARBA00023180"/>
    </source>
</evidence>
<gene>
    <name evidence="9" type="primary">LOC113510370</name>
</gene>
<dbReference type="GeneID" id="113510370"/>
<name>A0ABM3MJN1_GALME</name>
<dbReference type="Pfam" id="PF00135">
    <property type="entry name" value="COesterase"/>
    <property type="match status" value="1"/>
</dbReference>
<evidence type="ECO:0000256" key="4">
    <source>
        <dbReference type="ARBA" id="ARBA00023157"/>
    </source>
</evidence>
<sequence length="543" mass="61163">MRNLSSNPIVRVEQGKLKGSTHNLLDGSPYYSFKGISYAQPPVGELRFKAPLPPKSWEGVCEVIKHGPVCPQFDTLTSQRIEGNEDCLFLNVYTKSLAPSDKLPVMVFIHGGAYLQGSGNSDAYGPDFLLQHDVILVTLNYRLDLLGFLNLDIPEVSGNAGLKDQVAALKWIKSNIDKFGGDSNNITLFGESSGGVSVTCHLISPMSNGLFNKAIAQSGTCLDDWVINRDAKSTAFRVGKILGKHTDNPKELLKFLQSVPATDLLGLTFKIITEEEKNRGLPLLFTPVIEKKFDNVKSFLSVDPLDALVTGDIGKFPIITGYNSSESISMIGVIRKKANFRSKHPEYLVPKEIMYKVSTEKMKEFGECIKRFYVGDKDFTAEVIEAQIDMLSDIYYIYNNSRFVHLYSKSDQPIYQYVLDYDTDLNSFKKLFGMSHVKGMCHTEDLLYLFSSKSTKELYKEQERVRELVFTLTKLWTNFAKTSDPTPDQSLGVKWKPYTTTGEEYLHIGEPLMLEHAANRERVEFWNQLYCEAGLPHIDTHKS</sequence>
<dbReference type="Gene3D" id="3.40.50.1820">
    <property type="entry name" value="alpha/beta hydrolase"/>
    <property type="match status" value="1"/>
</dbReference>
<dbReference type="InterPro" id="IPR019826">
    <property type="entry name" value="Carboxylesterase_B_AS"/>
</dbReference>
<evidence type="ECO:0000256" key="3">
    <source>
        <dbReference type="ARBA" id="ARBA00022801"/>
    </source>
</evidence>
<evidence type="ECO:0000256" key="6">
    <source>
        <dbReference type="RuleBase" id="RU361235"/>
    </source>
</evidence>
<evidence type="ECO:0000313" key="9">
    <source>
        <dbReference type="RefSeq" id="XP_052751587.1"/>
    </source>
</evidence>
<protein>
    <recommendedName>
        <fullName evidence="6">Carboxylic ester hydrolase</fullName>
        <ecNumber evidence="6">3.1.1.-</ecNumber>
    </recommendedName>
</protein>
<feature type="domain" description="Carboxylesterase type B" evidence="7">
    <location>
        <begin position="7"/>
        <end position="526"/>
    </location>
</feature>
<keyword evidence="5" id="KW-0325">Glycoprotein</keyword>